<dbReference type="CDD" id="cd05466">
    <property type="entry name" value="PBP2_LTTR_substrate"/>
    <property type="match status" value="1"/>
</dbReference>
<dbReference type="PROSITE" id="PS50931">
    <property type="entry name" value="HTH_LYSR"/>
    <property type="match status" value="1"/>
</dbReference>
<dbReference type="PANTHER" id="PTHR30346">
    <property type="entry name" value="TRANSCRIPTIONAL DUAL REGULATOR HCAR-RELATED"/>
    <property type="match status" value="1"/>
</dbReference>
<evidence type="ECO:0000256" key="1">
    <source>
        <dbReference type="ARBA" id="ARBA00009437"/>
    </source>
</evidence>
<dbReference type="PANTHER" id="PTHR30346:SF0">
    <property type="entry name" value="HCA OPERON TRANSCRIPTIONAL ACTIVATOR HCAR"/>
    <property type="match status" value="1"/>
</dbReference>
<dbReference type="InterPro" id="IPR036390">
    <property type="entry name" value="WH_DNA-bd_sf"/>
</dbReference>
<reference evidence="7" key="1">
    <citation type="journal article" date="2019" name="Int. J. Syst. Evol. Microbiol.">
        <title>The Global Catalogue of Microorganisms (GCM) 10K type strain sequencing project: providing services to taxonomists for standard genome sequencing and annotation.</title>
        <authorList>
            <consortium name="The Broad Institute Genomics Platform"/>
            <consortium name="The Broad Institute Genome Sequencing Center for Infectious Disease"/>
            <person name="Wu L."/>
            <person name="Ma J."/>
        </authorList>
    </citation>
    <scope>NUCLEOTIDE SEQUENCE [LARGE SCALE GENOMIC DNA]</scope>
    <source>
        <strain evidence="7">CGMCC 4.7319</strain>
    </source>
</reference>
<evidence type="ECO:0000313" key="6">
    <source>
        <dbReference type="EMBL" id="GGN23431.1"/>
    </source>
</evidence>
<feature type="domain" description="HTH lysR-type" evidence="5">
    <location>
        <begin position="4"/>
        <end position="61"/>
    </location>
</feature>
<comment type="similarity">
    <text evidence="1">Belongs to the LysR transcriptional regulatory family.</text>
</comment>
<dbReference type="Gene3D" id="1.10.10.10">
    <property type="entry name" value="Winged helix-like DNA-binding domain superfamily/Winged helix DNA-binding domain"/>
    <property type="match status" value="1"/>
</dbReference>
<accession>A0ABQ2IRD9</accession>
<dbReference type="RefSeq" id="WP_189159756.1">
    <property type="nucleotide sequence ID" value="NZ_BMNC01000019.1"/>
</dbReference>
<dbReference type="SUPFAM" id="SSF46785">
    <property type="entry name" value="Winged helix' DNA-binding domain"/>
    <property type="match status" value="1"/>
</dbReference>
<evidence type="ECO:0000259" key="5">
    <source>
        <dbReference type="PROSITE" id="PS50931"/>
    </source>
</evidence>
<evidence type="ECO:0000313" key="7">
    <source>
        <dbReference type="Proteomes" id="UP000597656"/>
    </source>
</evidence>
<keyword evidence="7" id="KW-1185">Reference proteome</keyword>
<evidence type="ECO:0000256" key="2">
    <source>
        <dbReference type="ARBA" id="ARBA00023015"/>
    </source>
</evidence>
<evidence type="ECO:0000256" key="3">
    <source>
        <dbReference type="ARBA" id="ARBA00023125"/>
    </source>
</evidence>
<dbReference type="InterPro" id="IPR005119">
    <property type="entry name" value="LysR_subst-bd"/>
</dbReference>
<dbReference type="Gene3D" id="3.40.190.10">
    <property type="entry name" value="Periplasmic binding protein-like II"/>
    <property type="match status" value="2"/>
</dbReference>
<protein>
    <submittedName>
        <fullName evidence="6">LysR family transcriptional regulator</fullName>
    </submittedName>
</protein>
<keyword evidence="4" id="KW-0804">Transcription</keyword>
<comment type="caution">
    <text evidence="6">The sequence shown here is derived from an EMBL/GenBank/DDBJ whole genome shotgun (WGS) entry which is preliminary data.</text>
</comment>
<keyword evidence="2" id="KW-0805">Transcription regulation</keyword>
<dbReference type="PRINTS" id="PR00039">
    <property type="entry name" value="HTHLYSR"/>
</dbReference>
<sequence length="307" mass="32819">MDVLEVRELRYFVAVAEELNFSRAAERLGIAQPPLSRAIRQIENRLGVQLMVRGGRSLTLTDAGRTLLTEARAALDAVNAATHRTRRAAGAAQRLKVTAKPGVASGLLDRIVDAYRAPGVPEVDIVVSGYRGQAELVRTGAVDMALTSSPYNDSGLESEQLATERRVAALPVGHSLTDRTSLYCADLADLPFPRWPNETSAERAYWSGQDVAGVGVRSAGSAGPAIGDTAQLLEVVGLGQAVALIPRTVAQRNPRTDIVYLPVEDASPYLMSIVWPAGSRSPAIREFVRVAIELTAPKSVDRAATNT</sequence>
<dbReference type="Pfam" id="PF03466">
    <property type="entry name" value="LysR_substrate"/>
    <property type="match status" value="1"/>
</dbReference>
<dbReference type="EMBL" id="BMNC01000019">
    <property type="protein sequence ID" value="GGN23431.1"/>
    <property type="molecule type" value="Genomic_DNA"/>
</dbReference>
<dbReference type="Proteomes" id="UP000597656">
    <property type="component" value="Unassembled WGS sequence"/>
</dbReference>
<dbReference type="SUPFAM" id="SSF53850">
    <property type="entry name" value="Periplasmic binding protein-like II"/>
    <property type="match status" value="1"/>
</dbReference>
<dbReference type="Pfam" id="PF00126">
    <property type="entry name" value="HTH_1"/>
    <property type="match status" value="1"/>
</dbReference>
<proteinExistence type="inferred from homology"/>
<dbReference type="InterPro" id="IPR000847">
    <property type="entry name" value="LysR_HTH_N"/>
</dbReference>
<gene>
    <name evidence="6" type="ORF">GCM10011609_76260</name>
</gene>
<dbReference type="InterPro" id="IPR036388">
    <property type="entry name" value="WH-like_DNA-bd_sf"/>
</dbReference>
<organism evidence="6 7">
    <name type="scientific">Lentzea pudingi</name>
    <dbReference type="NCBI Taxonomy" id="1789439"/>
    <lineage>
        <taxon>Bacteria</taxon>
        <taxon>Bacillati</taxon>
        <taxon>Actinomycetota</taxon>
        <taxon>Actinomycetes</taxon>
        <taxon>Pseudonocardiales</taxon>
        <taxon>Pseudonocardiaceae</taxon>
        <taxon>Lentzea</taxon>
    </lineage>
</organism>
<name>A0ABQ2IRD9_9PSEU</name>
<keyword evidence="3" id="KW-0238">DNA-binding</keyword>
<evidence type="ECO:0000256" key="4">
    <source>
        <dbReference type="ARBA" id="ARBA00023163"/>
    </source>
</evidence>